<gene>
    <name evidence="1" type="primary">yxxD</name>
    <name evidence="1" type="ORF">D8872_06975</name>
</gene>
<accession>A0A3R9HE79</accession>
<dbReference type="AlphaFoldDB" id="A0A3R9HE79"/>
<dbReference type="InterPro" id="IPR037883">
    <property type="entry name" value="Knr4/Smi1-like_sf"/>
</dbReference>
<evidence type="ECO:0000313" key="2">
    <source>
        <dbReference type="Proteomes" id="UP000282617"/>
    </source>
</evidence>
<reference evidence="1 2" key="1">
    <citation type="submission" date="2018-11" db="EMBL/GenBank/DDBJ databases">
        <title>Species Designations Belie Phenotypic and Genotypic Heterogeneity in Oral Streptococci.</title>
        <authorList>
            <person name="Velsko I."/>
        </authorList>
    </citation>
    <scope>NUCLEOTIDE SEQUENCE [LARGE SCALE GENOMIC DNA]</scope>
    <source>
        <strain evidence="1 2">BCC51</strain>
    </source>
</reference>
<dbReference type="RefSeq" id="WP_125390475.1">
    <property type="nucleotide sequence ID" value="NZ_RJNA01000009.1"/>
</dbReference>
<dbReference type="SUPFAM" id="SSF160631">
    <property type="entry name" value="SMI1/KNR4-like"/>
    <property type="match status" value="1"/>
</dbReference>
<protein>
    <submittedName>
        <fullName evidence="1">Antitoxin YxxD</fullName>
    </submittedName>
</protein>
<dbReference type="Pfam" id="PF14568">
    <property type="entry name" value="SUKH_6"/>
    <property type="match status" value="1"/>
</dbReference>
<sequence>MFEKIKLDPLNQFYPVNLDKIRDSESKLGIQIPVLLKEFYAEVGYGFLKSKVDNINRIMDPESVLDFRLRQHDFEFYPDIEIYNQFENDKIVFFEANEVALLSIGFAAENEGKIYYYDKEIAPNLVEILDRLMEDDTFYYDLI</sequence>
<dbReference type="EMBL" id="RJNA01000009">
    <property type="protein sequence ID" value="RSI43191.1"/>
    <property type="molecule type" value="Genomic_DNA"/>
</dbReference>
<organism evidence="1 2">
    <name type="scientific">Streptococcus cristatus</name>
    <dbReference type="NCBI Taxonomy" id="45634"/>
    <lineage>
        <taxon>Bacteria</taxon>
        <taxon>Bacillati</taxon>
        <taxon>Bacillota</taxon>
        <taxon>Bacilli</taxon>
        <taxon>Lactobacillales</taxon>
        <taxon>Streptococcaceae</taxon>
        <taxon>Streptococcus</taxon>
    </lineage>
</organism>
<name>A0A3R9HE79_STRCR</name>
<proteinExistence type="predicted"/>
<evidence type="ECO:0000313" key="1">
    <source>
        <dbReference type="EMBL" id="RSI43191.1"/>
    </source>
</evidence>
<comment type="caution">
    <text evidence="1">The sequence shown here is derived from an EMBL/GenBank/DDBJ whole genome shotgun (WGS) entry which is preliminary data.</text>
</comment>
<dbReference type="Proteomes" id="UP000282617">
    <property type="component" value="Unassembled WGS sequence"/>
</dbReference>